<evidence type="ECO:0000313" key="2">
    <source>
        <dbReference type="Proteomes" id="UP000596427"/>
    </source>
</evidence>
<accession>A0A974PQ88</accession>
<proteinExistence type="predicted"/>
<protein>
    <submittedName>
        <fullName evidence="1">Uncharacterized protein</fullName>
    </submittedName>
</protein>
<dbReference type="KEGG" id="xdi:EZH22_01555"/>
<evidence type="ECO:0000313" key="1">
    <source>
        <dbReference type="EMBL" id="QRG07160.1"/>
    </source>
</evidence>
<dbReference type="AlphaFoldDB" id="A0A974PQ88"/>
<name>A0A974PQ88_9HYPH</name>
<dbReference type="EMBL" id="CP063362">
    <property type="protein sequence ID" value="QRG07160.1"/>
    <property type="molecule type" value="Genomic_DNA"/>
</dbReference>
<gene>
    <name evidence="1" type="ORF">EZH22_01555</name>
</gene>
<sequence>MKAIVYDQVKDVDIAPFAALIGEDIISFILENAPRKVATRVCKAIEHFAGAEKLTGIDEEMGVIRLIAGEEELVVAIFEWLKLNDKIFPEHKDFVGKFKNHVVKLAFYPVLRQFRFVIGDMLTDGITLDGLEDVLSFSVKPVVEGKQIRLALCKENGEELIRTDPFAIDISHGELRGQDTVPVIMKHMIGIVAEQLGLTLKQYVLARAEFRNHMLYATDGGSVSLGDDYGDLCAQFAETYHDLLWALAVAMGGKPPSKQWGIASQFIAVYRLALIEAGVLRADNTVVEQVSDG</sequence>
<organism evidence="1 2">
    <name type="scientific">Xanthobacter dioxanivorans</name>
    <dbReference type="NCBI Taxonomy" id="2528964"/>
    <lineage>
        <taxon>Bacteria</taxon>
        <taxon>Pseudomonadati</taxon>
        <taxon>Pseudomonadota</taxon>
        <taxon>Alphaproteobacteria</taxon>
        <taxon>Hyphomicrobiales</taxon>
        <taxon>Xanthobacteraceae</taxon>
        <taxon>Xanthobacter</taxon>
    </lineage>
</organism>
<reference evidence="1 2" key="1">
    <citation type="submission" date="2020-10" db="EMBL/GenBank/DDBJ databases">
        <title>Degradation of 1,4-Dioxane by Xanthobacter sp. YN2, via a Novel Group-2 Soluble Di-Iron Monooxygenase.</title>
        <authorList>
            <person name="Ma F."/>
            <person name="Wang Y."/>
            <person name="Yang J."/>
            <person name="Guo H."/>
            <person name="Su D."/>
            <person name="Yu L."/>
        </authorList>
    </citation>
    <scope>NUCLEOTIDE SEQUENCE [LARGE SCALE GENOMIC DNA]</scope>
    <source>
        <strain evidence="1 2">YN2</strain>
    </source>
</reference>
<dbReference type="RefSeq" id="WP_203194072.1">
    <property type="nucleotide sequence ID" value="NZ_CP063362.1"/>
</dbReference>
<dbReference type="Proteomes" id="UP000596427">
    <property type="component" value="Chromosome"/>
</dbReference>
<keyword evidence="2" id="KW-1185">Reference proteome</keyword>